<proteinExistence type="predicted"/>
<gene>
    <name evidence="1" type="ORF">MEDL_30790</name>
</gene>
<protein>
    <submittedName>
        <fullName evidence="1">Uncharacterized protein</fullName>
    </submittedName>
</protein>
<dbReference type="Proteomes" id="UP000683360">
    <property type="component" value="Unassembled WGS sequence"/>
</dbReference>
<keyword evidence="2" id="KW-1185">Reference proteome</keyword>
<reference evidence="1" key="1">
    <citation type="submission" date="2021-03" db="EMBL/GenBank/DDBJ databases">
        <authorList>
            <person name="Bekaert M."/>
        </authorList>
    </citation>
    <scope>NUCLEOTIDE SEQUENCE</scope>
</reference>
<comment type="caution">
    <text evidence="1">The sequence shown here is derived from an EMBL/GenBank/DDBJ whole genome shotgun (WGS) entry which is preliminary data.</text>
</comment>
<sequence>MEMDTLGAVAAIADEESTMYKDFKNAIMEGDVKTPSKDRVRMSTSRLQLIEQFLAVMMRLRLGLYAWDIFQMGPGNKGGTPTKRRGLVMPRSWETILLASAAFPIMLNALSTITVEQETCTHAKVTADVYMGSSSRCLHDKISQFVHYGELPDDAASCSIEIDVCCDVKYGIRASEIAKATILGTCLEEMSDPPNEPLMTPS</sequence>
<dbReference type="EMBL" id="CAJPWZ010001503">
    <property type="protein sequence ID" value="CAG2217131.1"/>
    <property type="molecule type" value="Genomic_DNA"/>
</dbReference>
<evidence type="ECO:0000313" key="1">
    <source>
        <dbReference type="EMBL" id="CAG2217131.1"/>
    </source>
</evidence>
<evidence type="ECO:0000313" key="2">
    <source>
        <dbReference type="Proteomes" id="UP000683360"/>
    </source>
</evidence>
<dbReference type="AlphaFoldDB" id="A0A8S3S6X8"/>
<accession>A0A8S3S6X8</accession>
<dbReference type="OrthoDB" id="10356801at2759"/>
<organism evidence="1 2">
    <name type="scientific">Mytilus edulis</name>
    <name type="common">Blue mussel</name>
    <dbReference type="NCBI Taxonomy" id="6550"/>
    <lineage>
        <taxon>Eukaryota</taxon>
        <taxon>Metazoa</taxon>
        <taxon>Spiralia</taxon>
        <taxon>Lophotrochozoa</taxon>
        <taxon>Mollusca</taxon>
        <taxon>Bivalvia</taxon>
        <taxon>Autobranchia</taxon>
        <taxon>Pteriomorphia</taxon>
        <taxon>Mytilida</taxon>
        <taxon>Mytiloidea</taxon>
        <taxon>Mytilidae</taxon>
        <taxon>Mytilinae</taxon>
        <taxon>Mytilus</taxon>
    </lineage>
</organism>
<name>A0A8S3S6X8_MYTED</name>